<evidence type="ECO:0000313" key="2">
    <source>
        <dbReference type="Proteomes" id="UP000427906"/>
    </source>
</evidence>
<protein>
    <recommendedName>
        <fullName evidence="3">Metal-binding protein</fullName>
    </recommendedName>
</protein>
<dbReference type="InterPro" id="IPR014997">
    <property type="entry name" value="DUF1847"/>
</dbReference>
<dbReference type="KEGG" id="dalk:DSCA_24000"/>
<organism evidence="1 2">
    <name type="scientific">Desulfosarcina alkanivorans</name>
    <dbReference type="NCBI Taxonomy" id="571177"/>
    <lineage>
        <taxon>Bacteria</taxon>
        <taxon>Pseudomonadati</taxon>
        <taxon>Thermodesulfobacteriota</taxon>
        <taxon>Desulfobacteria</taxon>
        <taxon>Desulfobacterales</taxon>
        <taxon>Desulfosarcinaceae</taxon>
        <taxon>Desulfosarcina</taxon>
    </lineage>
</organism>
<dbReference type="Pfam" id="PF08901">
    <property type="entry name" value="DUF1847"/>
    <property type="match status" value="1"/>
</dbReference>
<dbReference type="AlphaFoldDB" id="A0A5K7YJY4"/>
<proteinExistence type="predicted"/>
<evidence type="ECO:0000313" key="1">
    <source>
        <dbReference type="EMBL" id="BBO68470.1"/>
    </source>
</evidence>
<accession>A0A5K7YJY4</accession>
<reference evidence="1 2" key="1">
    <citation type="submission" date="2019-11" db="EMBL/GenBank/DDBJ databases">
        <title>Comparative genomics of hydrocarbon-degrading Desulfosarcina strains.</title>
        <authorList>
            <person name="Watanabe M."/>
            <person name="Kojima H."/>
            <person name="Fukui M."/>
        </authorList>
    </citation>
    <scope>NUCLEOTIDE SEQUENCE [LARGE SCALE GENOMIC DNA]</scope>
    <source>
        <strain evidence="1 2">PL12</strain>
    </source>
</reference>
<dbReference type="OrthoDB" id="9795204at2"/>
<sequence>MESRAHCARCRIPNNEKICKRESGGRHPEFCPTVNYRELAEKILDSYHYPAVAEFARMASIQEAECYANRNPGPYVLQPTKSRIQETVEFAKKLGCRKLGLAFCGGLQKEAGLVADIFESQGFVLASVSCNCGGIAKEAIGLTDAEKVNVGSYETMCNPLLQAEILNREETDLNVVLGLCVGHDAMFLKRAEAFSTVLAAKDRVTGHNPLAAVYTVHSYYQKLKKR</sequence>
<dbReference type="Proteomes" id="UP000427906">
    <property type="component" value="Chromosome"/>
</dbReference>
<gene>
    <name evidence="1" type="ORF">DSCA_24000</name>
</gene>
<keyword evidence="2" id="KW-1185">Reference proteome</keyword>
<evidence type="ECO:0008006" key="3">
    <source>
        <dbReference type="Google" id="ProtNLM"/>
    </source>
</evidence>
<dbReference type="EMBL" id="AP021874">
    <property type="protein sequence ID" value="BBO68470.1"/>
    <property type="molecule type" value="Genomic_DNA"/>
</dbReference>
<dbReference type="RefSeq" id="WP_155316629.1">
    <property type="nucleotide sequence ID" value="NZ_AP021874.1"/>
</dbReference>
<name>A0A5K7YJY4_9BACT</name>